<evidence type="ECO:0000313" key="4">
    <source>
        <dbReference type="Proteomes" id="UP000199496"/>
    </source>
</evidence>
<dbReference type="PRINTS" id="PR00368">
    <property type="entry name" value="FADPNR"/>
</dbReference>
<organism evidence="3 4">
    <name type="scientific">Ectothiorhodospira magna</name>
    <dbReference type="NCBI Taxonomy" id="867345"/>
    <lineage>
        <taxon>Bacteria</taxon>
        <taxon>Pseudomonadati</taxon>
        <taxon>Pseudomonadota</taxon>
        <taxon>Gammaproteobacteria</taxon>
        <taxon>Chromatiales</taxon>
        <taxon>Ectothiorhodospiraceae</taxon>
        <taxon>Ectothiorhodospira</taxon>
    </lineage>
</organism>
<keyword evidence="4" id="KW-1185">Reference proteome</keyword>
<dbReference type="Gene3D" id="3.50.50.60">
    <property type="entry name" value="FAD/NAD(P)-binding domain"/>
    <property type="match status" value="2"/>
</dbReference>
<reference evidence="3 4" key="1">
    <citation type="submission" date="2016-10" db="EMBL/GenBank/DDBJ databases">
        <authorList>
            <person name="de Groot N.N."/>
        </authorList>
    </citation>
    <scope>NUCLEOTIDE SEQUENCE [LARGE SCALE GENOMIC DNA]</scope>
    <source>
        <strain evidence="3 4">B7-7</strain>
    </source>
</reference>
<dbReference type="PRINTS" id="PR00469">
    <property type="entry name" value="PNDRDTASEII"/>
</dbReference>
<dbReference type="RefSeq" id="WP_090206714.1">
    <property type="nucleotide sequence ID" value="NZ_FOFO01000015.1"/>
</dbReference>
<dbReference type="GO" id="GO:0070221">
    <property type="term" value="P:sulfide oxidation, using sulfide:quinone oxidoreductase"/>
    <property type="evidence" value="ECO:0007669"/>
    <property type="project" value="TreeGrafter"/>
</dbReference>
<dbReference type="InterPro" id="IPR019546">
    <property type="entry name" value="TAT_signal_bac_arc"/>
</dbReference>
<dbReference type="InterPro" id="IPR015904">
    <property type="entry name" value="Sulphide_quinone_reductase"/>
</dbReference>
<dbReference type="InterPro" id="IPR036188">
    <property type="entry name" value="FAD/NAD-bd_sf"/>
</dbReference>
<protein>
    <submittedName>
        <fullName evidence="3">Sulfide:quinone oxidoreductase</fullName>
    </submittedName>
</protein>
<accession>A0A1H9CY32</accession>
<dbReference type="PANTHER" id="PTHR10632:SF2">
    <property type="entry name" value="SULFIDE:QUINONE OXIDOREDUCTASE, MITOCHONDRIAL"/>
    <property type="match status" value="1"/>
</dbReference>
<dbReference type="OrthoDB" id="9802771at2"/>
<dbReference type="AlphaFoldDB" id="A0A1H9CY32"/>
<dbReference type="PANTHER" id="PTHR10632">
    <property type="entry name" value="SULFIDE:QUINONE OXIDOREDUCTASE"/>
    <property type="match status" value="1"/>
</dbReference>
<dbReference type="Proteomes" id="UP000199496">
    <property type="component" value="Unassembled WGS sequence"/>
</dbReference>
<dbReference type="InterPro" id="IPR023753">
    <property type="entry name" value="FAD/NAD-binding_dom"/>
</dbReference>
<dbReference type="Pfam" id="PF07992">
    <property type="entry name" value="Pyr_redox_2"/>
    <property type="match status" value="1"/>
</dbReference>
<dbReference type="EMBL" id="FOFO01000015">
    <property type="protein sequence ID" value="SEQ06095.1"/>
    <property type="molecule type" value="Genomic_DNA"/>
</dbReference>
<dbReference type="PROSITE" id="PS51318">
    <property type="entry name" value="TAT"/>
    <property type="match status" value="1"/>
</dbReference>
<dbReference type="STRING" id="867345.SAMN05421693_11555"/>
<feature type="domain" description="FAD/NAD(P)-binding" evidence="2">
    <location>
        <begin position="61"/>
        <end position="179"/>
    </location>
</feature>
<evidence type="ECO:0000256" key="1">
    <source>
        <dbReference type="ARBA" id="ARBA00022729"/>
    </source>
</evidence>
<dbReference type="InterPro" id="IPR006311">
    <property type="entry name" value="TAT_signal"/>
</dbReference>
<evidence type="ECO:0000259" key="2">
    <source>
        <dbReference type="Pfam" id="PF07992"/>
    </source>
</evidence>
<dbReference type="GO" id="GO:0070224">
    <property type="term" value="F:sulfide:quinone oxidoreductase activity"/>
    <property type="evidence" value="ECO:0007669"/>
    <property type="project" value="TreeGrafter"/>
</dbReference>
<evidence type="ECO:0000313" key="3">
    <source>
        <dbReference type="EMBL" id="SEQ06095.1"/>
    </source>
</evidence>
<keyword evidence="1" id="KW-0732">Signal</keyword>
<dbReference type="NCBIfam" id="TIGR01409">
    <property type="entry name" value="TAT_signal_seq"/>
    <property type="match status" value="1"/>
</dbReference>
<gene>
    <name evidence="3" type="ORF">SAMN05421693_11555</name>
</gene>
<dbReference type="GO" id="GO:0071949">
    <property type="term" value="F:FAD binding"/>
    <property type="evidence" value="ECO:0007669"/>
    <property type="project" value="TreeGrafter"/>
</dbReference>
<sequence>MSSQDDKRVKDAVDRALKGAGLSRRDFLKLSSGGALLAGAAAGTGSLLHSPPARAVSTNARIVIVGAGAAGLSCATRLARELDGADVILIDRRQDHYYQPGLTLVGTGVWQTEKLLDRNRRYVPSSVNWVHDMVIEYDPDNNRVVTETGQVIEYDFLMVATGVQVNYSVIEGMSENLIGHRGVGCVYDRPELAERTWQAVDHFVNEGGIGLFTRPPGDMKCAGAPLKVTMLTESRMKERGTRDRAEMHYLPPGTSLFSQPHTEDFLRRNLPQRDIHIHWDHPLKAIDPDRKTATFKTPLGDETLDYDFIHVVPPMSAPDALRYSPLAAQEAPFRGWLEVDRFTLQHTRYPNVFGAGDVNGVPVGKTAASVKAQVPVAVENMIQIIQGATPTAAYDGYTSCPLITELGQAILVEFDYDLNMKPSFPFISPYQEHWVPWVMKDRLLLAAYKAMLRGRI</sequence>
<proteinExistence type="predicted"/>
<dbReference type="SUPFAM" id="SSF51905">
    <property type="entry name" value="FAD/NAD(P)-binding domain"/>
    <property type="match status" value="1"/>
</dbReference>
<name>A0A1H9CY32_9GAMM</name>